<feature type="transmembrane region" description="Helical" evidence="1">
    <location>
        <begin position="323"/>
        <end position="343"/>
    </location>
</feature>
<dbReference type="KEGG" id="alt:ambt_10490"/>
<evidence type="ECO:0000313" key="3">
    <source>
        <dbReference type="Proteomes" id="UP000000683"/>
    </source>
</evidence>
<sequence>MALYLAIIMLFSLVLIAIASSNSKIRSSISGCYASTKLVDTYNIKTKSDYKYLLFLTLTFLLSISLVLSNLKGFFIDYDSMSVQLNFLIKNNISLQIWEGRFFPLSHVDNAVILKIFGNFNALKIYLVAHLLVVTVLAFVAFNFLTVKQRVFLLCLFLLCPPIVNIYSSPIYSERNILLLFLLSFYWLRKAVKSENRYKETLFIFLSVSAVYLTIFFKETTVLFIASFAASSLLFKAIKVYSDKPDWKLTLFKSIHSLETLYIFSCFLWFIAFILLGGDVNPDYVAKRADYSSLELILNNIAEITLFVLMSIVFIYRRKPDFYSSLYIATIPMMLYSVFVYKAPGAFNIYPYYNYLFYISMIIFANSLVRKKFSFYFLSVLTIFIALTVNGFIKFSSQVDDRQHVIDRLIELSYAPDFALTIDLESEWKEKNLARFLIYKIENIKLYHLHQSSLFCNDSLLYSANKTCTAVPIKNTDYFLTDIEQDLPDRELISTNELKLYSGR</sequence>
<feature type="transmembrane region" description="Helical" evidence="1">
    <location>
        <begin position="297"/>
        <end position="316"/>
    </location>
</feature>
<dbReference type="HOGENOM" id="CLU_540418_0_0_6"/>
<dbReference type="EMBL" id="CP002339">
    <property type="protein sequence ID" value="AEF03622.1"/>
    <property type="molecule type" value="Genomic_DNA"/>
</dbReference>
<evidence type="ECO:0000256" key="1">
    <source>
        <dbReference type="SAM" id="Phobius"/>
    </source>
</evidence>
<feature type="transmembrane region" description="Helical" evidence="1">
    <location>
        <begin position="223"/>
        <end position="241"/>
    </location>
</feature>
<feature type="transmembrane region" description="Helical" evidence="1">
    <location>
        <begin position="50"/>
        <end position="71"/>
    </location>
</feature>
<feature type="transmembrane region" description="Helical" evidence="1">
    <location>
        <begin position="261"/>
        <end position="277"/>
    </location>
</feature>
<dbReference type="AlphaFoldDB" id="F5ZBG5"/>
<accession>F5ZBG5</accession>
<proteinExistence type="predicted"/>
<dbReference type="Proteomes" id="UP000000683">
    <property type="component" value="Chromosome"/>
</dbReference>
<protein>
    <submittedName>
        <fullName evidence="2">Uncharacterized protein</fullName>
    </submittedName>
</protein>
<gene>
    <name evidence="2" type="ordered locus">ambt_10490</name>
</gene>
<keyword evidence="1" id="KW-0812">Transmembrane</keyword>
<feature type="transmembrane region" description="Helical" evidence="1">
    <location>
        <begin position="125"/>
        <end position="146"/>
    </location>
</feature>
<dbReference type="RefSeq" id="WP_013784557.1">
    <property type="nucleotide sequence ID" value="NC_015554.1"/>
</dbReference>
<evidence type="ECO:0000313" key="2">
    <source>
        <dbReference type="EMBL" id="AEF03622.1"/>
    </source>
</evidence>
<reference evidence="2 3" key="1">
    <citation type="journal article" date="2011" name="J. Bacteriol.">
        <title>Complete genome sequence of the polycyclic aromatic hydrocarbon-degrading bacterium Alteromonas sp. strain SN2.</title>
        <authorList>
            <person name="Jin H.M."/>
            <person name="Jeong H."/>
            <person name="Moon E.J."/>
            <person name="Math R.K."/>
            <person name="Lee K."/>
            <person name="Kim H.J."/>
            <person name="Jeon C.O."/>
            <person name="Oh T.K."/>
            <person name="Kim J.F."/>
        </authorList>
    </citation>
    <scope>NUCLEOTIDE SEQUENCE [LARGE SCALE GENOMIC DNA]</scope>
    <source>
        <strain evidence="3">JCM 17741 / KACC 18427 / KCTC 11700BP / SN2</strain>
    </source>
</reference>
<keyword evidence="1" id="KW-0472">Membrane</keyword>
<keyword evidence="1" id="KW-1133">Transmembrane helix</keyword>
<feature type="transmembrane region" description="Helical" evidence="1">
    <location>
        <begin position="375"/>
        <end position="393"/>
    </location>
</feature>
<name>F5ZBG5_ALTNA</name>
<keyword evidence="3" id="KW-1185">Reference proteome</keyword>
<feature type="transmembrane region" description="Helical" evidence="1">
    <location>
        <begin position="349"/>
        <end position="368"/>
    </location>
</feature>
<organism evidence="2 3">
    <name type="scientific">Alteromonas naphthalenivorans</name>
    <dbReference type="NCBI Taxonomy" id="715451"/>
    <lineage>
        <taxon>Bacteria</taxon>
        <taxon>Pseudomonadati</taxon>
        <taxon>Pseudomonadota</taxon>
        <taxon>Gammaproteobacteria</taxon>
        <taxon>Alteromonadales</taxon>
        <taxon>Alteromonadaceae</taxon>
        <taxon>Alteromonas/Salinimonas group</taxon>
        <taxon>Alteromonas</taxon>
    </lineage>
</organism>